<dbReference type="EMBL" id="JAWZYT010003722">
    <property type="protein sequence ID" value="KAK4297056.1"/>
    <property type="molecule type" value="Genomic_DNA"/>
</dbReference>
<gene>
    <name evidence="2" type="ORF">Pmani_030486</name>
</gene>
<evidence type="ECO:0000313" key="2">
    <source>
        <dbReference type="EMBL" id="KAK4297056.1"/>
    </source>
</evidence>
<proteinExistence type="predicted"/>
<dbReference type="Proteomes" id="UP001292094">
    <property type="component" value="Unassembled WGS sequence"/>
</dbReference>
<reference evidence="2" key="1">
    <citation type="submission" date="2023-11" db="EMBL/GenBank/DDBJ databases">
        <title>Genome assemblies of two species of porcelain crab, Petrolisthes cinctipes and Petrolisthes manimaculis (Anomura: Porcellanidae).</title>
        <authorList>
            <person name="Angst P."/>
        </authorList>
    </citation>
    <scope>NUCLEOTIDE SEQUENCE</scope>
    <source>
        <strain evidence="2">PB745_02</strain>
        <tissue evidence="2">Gill</tissue>
    </source>
</reference>
<feature type="compositionally biased region" description="Basic and acidic residues" evidence="1">
    <location>
        <begin position="19"/>
        <end position="69"/>
    </location>
</feature>
<comment type="caution">
    <text evidence="2">The sequence shown here is derived from an EMBL/GenBank/DDBJ whole genome shotgun (WGS) entry which is preliminary data.</text>
</comment>
<keyword evidence="3" id="KW-1185">Reference proteome</keyword>
<evidence type="ECO:0000313" key="3">
    <source>
        <dbReference type="Proteomes" id="UP001292094"/>
    </source>
</evidence>
<accession>A0AAE1NX78</accession>
<sequence length="77" mass="8422">MVLRGGRKGRRGRRGRVRVGGDKNRSCGKEGGEKVKQRNEKELENKEKGNSRGDRVGKEKEKQKRDGRGKGGGGGMG</sequence>
<organism evidence="2 3">
    <name type="scientific">Petrolisthes manimaculis</name>
    <dbReference type="NCBI Taxonomy" id="1843537"/>
    <lineage>
        <taxon>Eukaryota</taxon>
        <taxon>Metazoa</taxon>
        <taxon>Ecdysozoa</taxon>
        <taxon>Arthropoda</taxon>
        <taxon>Crustacea</taxon>
        <taxon>Multicrustacea</taxon>
        <taxon>Malacostraca</taxon>
        <taxon>Eumalacostraca</taxon>
        <taxon>Eucarida</taxon>
        <taxon>Decapoda</taxon>
        <taxon>Pleocyemata</taxon>
        <taxon>Anomura</taxon>
        <taxon>Galatheoidea</taxon>
        <taxon>Porcellanidae</taxon>
        <taxon>Petrolisthes</taxon>
    </lineage>
</organism>
<evidence type="ECO:0000256" key="1">
    <source>
        <dbReference type="SAM" id="MobiDB-lite"/>
    </source>
</evidence>
<protein>
    <submittedName>
        <fullName evidence="2">Uncharacterized protein</fullName>
    </submittedName>
</protein>
<feature type="region of interest" description="Disordered" evidence="1">
    <location>
        <begin position="1"/>
        <end position="77"/>
    </location>
</feature>
<feature type="compositionally biased region" description="Basic residues" evidence="1">
    <location>
        <begin position="1"/>
        <end position="17"/>
    </location>
</feature>
<dbReference type="AlphaFoldDB" id="A0AAE1NX78"/>
<name>A0AAE1NX78_9EUCA</name>